<dbReference type="Pfam" id="PF13186">
    <property type="entry name" value="SPASM"/>
    <property type="match status" value="1"/>
</dbReference>
<comment type="caution">
    <text evidence="7">The sequence shown here is derived from an EMBL/GenBank/DDBJ whole genome shotgun (WGS) entry which is preliminary data.</text>
</comment>
<dbReference type="EMBL" id="QRCT01000045">
    <property type="protein sequence ID" value="RDU22800.1"/>
    <property type="molecule type" value="Genomic_DNA"/>
</dbReference>
<dbReference type="InterPro" id="IPR023885">
    <property type="entry name" value="4Fe4S-binding_SPASM_dom"/>
</dbReference>
<dbReference type="InterPro" id="IPR013785">
    <property type="entry name" value="Aldolase_TIM"/>
</dbReference>
<evidence type="ECO:0000259" key="5">
    <source>
        <dbReference type="Pfam" id="PF04055"/>
    </source>
</evidence>
<evidence type="ECO:0000313" key="7">
    <source>
        <dbReference type="EMBL" id="RDU22800.1"/>
    </source>
</evidence>
<dbReference type="PANTHER" id="PTHR11228:SF7">
    <property type="entry name" value="PQQA PEPTIDE CYCLASE"/>
    <property type="match status" value="1"/>
</dbReference>
<dbReference type="InterPro" id="IPR058240">
    <property type="entry name" value="rSAM_sf"/>
</dbReference>
<keyword evidence="2" id="KW-0479">Metal-binding</keyword>
<dbReference type="GO" id="GO:0003824">
    <property type="term" value="F:catalytic activity"/>
    <property type="evidence" value="ECO:0007669"/>
    <property type="project" value="InterPro"/>
</dbReference>
<accession>A0A371ATI9</accession>
<sequence length="275" mass="32545">MNKDIINNLKCRIYYAYFLLRKPLFRYIEIETVNRCNGTCSFCPVNKFQDSRKYAKMSTELFEKIINQLSDLNYKGELALFSNNEPFLDDRIIEFAKLAREKLPHAYIYLYTNGTLLTYKSAMEIEKYLNKIIIDWYYEDKKEVNKEIKKIIKRSEKKLKLREKIDLFYISKNRVGSTRGGQAPNKKIESTVSSLCCLNLLQFVIRSNGKVSLCCNDAMGKYTLGDVNKQSLSDIWYGQKFNIARKRNMKGRQYIKLCKYCDTKEDRILKWKTNK</sequence>
<organism evidence="7 8">
    <name type="scientific">Anaerosacchariphilus polymeriproducens</name>
    <dbReference type="NCBI Taxonomy" id="1812858"/>
    <lineage>
        <taxon>Bacteria</taxon>
        <taxon>Bacillati</taxon>
        <taxon>Bacillota</taxon>
        <taxon>Clostridia</taxon>
        <taxon>Lachnospirales</taxon>
        <taxon>Lachnospiraceae</taxon>
        <taxon>Anaerosacchariphilus</taxon>
    </lineage>
</organism>
<keyword evidence="3" id="KW-0408">Iron</keyword>
<dbReference type="CDD" id="cd21109">
    <property type="entry name" value="SPASM"/>
    <property type="match status" value="1"/>
</dbReference>
<dbReference type="InterPro" id="IPR050377">
    <property type="entry name" value="Radical_SAM_PqqE_MftC-like"/>
</dbReference>
<keyword evidence="8" id="KW-1185">Reference proteome</keyword>
<dbReference type="InterPro" id="IPR007197">
    <property type="entry name" value="rSAM"/>
</dbReference>
<proteinExistence type="predicted"/>
<gene>
    <name evidence="7" type="ORF">DWV06_12695</name>
</gene>
<feature type="domain" description="Radical SAM core" evidence="5">
    <location>
        <begin position="30"/>
        <end position="156"/>
    </location>
</feature>
<evidence type="ECO:0000259" key="6">
    <source>
        <dbReference type="Pfam" id="PF13186"/>
    </source>
</evidence>
<dbReference type="Proteomes" id="UP000255036">
    <property type="component" value="Unassembled WGS sequence"/>
</dbReference>
<dbReference type="CDD" id="cd01335">
    <property type="entry name" value="Radical_SAM"/>
    <property type="match status" value="1"/>
</dbReference>
<evidence type="ECO:0000313" key="8">
    <source>
        <dbReference type="Proteomes" id="UP000255036"/>
    </source>
</evidence>
<keyword evidence="1" id="KW-0949">S-adenosyl-L-methionine</keyword>
<dbReference type="AlphaFoldDB" id="A0A371ATI9"/>
<keyword evidence="4" id="KW-0411">Iron-sulfur</keyword>
<feature type="domain" description="4Fe4S-binding SPASM" evidence="6">
    <location>
        <begin position="201"/>
        <end position="262"/>
    </location>
</feature>
<protein>
    <submittedName>
        <fullName evidence="7">Radical SAM/SPASM domain-containing protein</fullName>
    </submittedName>
</protein>
<dbReference type="OrthoDB" id="9805809at2"/>
<evidence type="ECO:0000256" key="3">
    <source>
        <dbReference type="ARBA" id="ARBA00023004"/>
    </source>
</evidence>
<dbReference type="PANTHER" id="PTHR11228">
    <property type="entry name" value="RADICAL SAM DOMAIN PROTEIN"/>
    <property type="match status" value="1"/>
</dbReference>
<evidence type="ECO:0000256" key="4">
    <source>
        <dbReference type="ARBA" id="ARBA00023014"/>
    </source>
</evidence>
<dbReference type="GO" id="GO:0046872">
    <property type="term" value="F:metal ion binding"/>
    <property type="evidence" value="ECO:0007669"/>
    <property type="project" value="UniProtKB-KW"/>
</dbReference>
<dbReference type="SUPFAM" id="SSF102114">
    <property type="entry name" value="Radical SAM enzymes"/>
    <property type="match status" value="1"/>
</dbReference>
<dbReference type="Pfam" id="PF04055">
    <property type="entry name" value="Radical_SAM"/>
    <property type="match status" value="1"/>
</dbReference>
<name>A0A371ATI9_9FIRM</name>
<dbReference type="RefSeq" id="WP_115482562.1">
    <property type="nucleotide sequence ID" value="NZ_QRCT01000045.1"/>
</dbReference>
<dbReference type="GO" id="GO:0051536">
    <property type="term" value="F:iron-sulfur cluster binding"/>
    <property type="evidence" value="ECO:0007669"/>
    <property type="project" value="UniProtKB-KW"/>
</dbReference>
<dbReference type="Gene3D" id="3.20.20.70">
    <property type="entry name" value="Aldolase class I"/>
    <property type="match status" value="1"/>
</dbReference>
<reference evidence="7 8" key="1">
    <citation type="submission" date="2018-07" db="EMBL/GenBank/DDBJ databases">
        <title>Anaerosacharophilus polymeroproducens gen. nov. sp. nov., an anaerobic bacterium isolated from salt field.</title>
        <authorList>
            <person name="Kim W."/>
            <person name="Yang S.-H."/>
            <person name="Oh J."/>
            <person name="Lee J.-H."/>
            <person name="Kwon K.K."/>
        </authorList>
    </citation>
    <scope>NUCLEOTIDE SEQUENCE [LARGE SCALE GENOMIC DNA]</scope>
    <source>
        <strain evidence="7 8">MCWD5</strain>
    </source>
</reference>
<evidence type="ECO:0000256" key="1">
    <source>
        <dbReference type="ARBA" id="ARBA00022691"/>
    </source>
</evidence>
<dbReference type="SFLD" id="SFLDS00029">
    <property type="entry name" value="Radical_SAM"/>
    <property type="match status" value="1"/>
</dbReference>
<evidence type="ECO:0000256" key="2">
    <source>
        <dbReference type="ARBA" id="ARBA00022723"/>
    </source>
</evidence>